<dbReference type="Gene3D" id="1.10.260.40">
    <property type="entry name" value="lambda repressor-like DNA-binding domains"/>
    <property type="match status" value="1"/>
</dbReference>
<reference evidence="2 3" key="1">
    <citation type="submission" date="2017-12" db="EMBL/GenBank/DDBJ databases">
        <title>Phages infecting Faecalibacterium prausnitzii belong to novel viral genera that help decipher intestinal viromes.</title>
        <authorList>
            <person name="Petit M.-A."/>
            <person name="De Paepe M."/>
            <person name="Benevides L."/>
            <person name="Langella P."/>
        </authorList>
    </citation>
    <scope>NUCLEOTIDE SEQUENCE [LARGE SCALE GENOMIC DNA]</scope>
</reference>
<dbReference type="CDD" id="cd00093">
    <property type="entry name" value="HTH_XRE"/>
    <property type="match status" value="1"/>
</dbReference>
<dbReference type="Pfam" id="PF01381">
    <property type="entry name" value="HTH_3"/>
    <property type="match status" value="1"/>
</dbReference>
<dbReference type="InterPro" id="IPR001387">
    <property type="entry name" value="Cro/C1-type_HTH"/>
</dbReference>
<dbReference type="PROSITE" id="PS50943">
    <property type="entry name" value="HTH_CROC1"/>
    <property type="match status" value="1"/>
</dbReference>
<evidence type="ECO:0000313" key="2">
    <source>
        <dbReference type="EMBL" id="AUV56581.1"/>
    </source>
</evidence>
<feature type="domain" description="HTH cro/C1-type" evidence="1">
    <location>
        <begin position="6"/>
        <end position="59"/>
    </location>
</feature>
<proteinExistence type="predicted"/>
<sequence length="64" mass="7550">MLYPNINAERSRRKLTIEEFAKALGVTRKTVYNWMVHGNIPQSKLEKMAEMFDCSIDYLLQRSI</sequence>
<accession>A0A2K9V3D9</accession>
<keyword evidence="3" id="KW-1185">Reference proteome</keyword>
<name>A0A2K9V3D9_9CAUD</name>
<protein>
    <submittedName>
        <fullName evidence="2">DNA binding domain-containing protein</fullName>
    </submittedName>
</protein>
<organism evidence="2 3">
    <name type="scientific">Faecalibacterium phage FP_Lugh</name>
    <dbReference type="NCBI Taxonomy" id="2070184"/>
    <lineage>
        <taxon>Viruses</taxon>
        <taxon>Duplodnaviria</taxon>
        <taxon>Heunggongvirae</taxon>
        <taxon>Uroviricota</taxon>
        <taxon>Caudoviricetes</taxon>
        <taxon>Lughvirus</taxon>
        <taxon>Lughvirus lugh</taxon>
    </lineage>
</organism>
<dbReference type="SUPFAM" id="SSF47413">
    <property type="entry name" value="lambda repressor-like DNA-binding domains"/>
    <property type="match status" value="1"/>
</dbReference>
<evidence type="ECO:0000259" key="1">
    <source>
        <dbReference type="PROSITE" id="PS50943"/>
    </source>
</evidence>
<dbReference type="Proteomes" id="UP000241935">
    <property type="component" value="Segment"/>
</dbReference>
<dbReference type="SMART" id="SM00530">
    <property type="entry name" value="HTH_XRE"/>
    <property type="match status" value="1"/>
</dbReference>
<dbReference type="EMBL" id="MG711464">
    <property type="protein sequence ID" value="AUV56581.1"/>
    <property type="molecule type" value="Genomic_DNA"/>
</dbReference>
<dbReference type="RefSeq" id="YP_009797260.1">
    <property type="nucleotide sequence ID" value="NC_047912.1"/>
</dbReference>
<dbReference type="KEGG" id="vg:54987672"/>
<dbReference type="InterPro" id="IPR010982">
    <property type="entry name" value="Lambda_DNA-bd_dom_sf"/>
</dbReference>
<evidence type="ECO:0000313" key="3">
    <source>
        <dbReference type="Proteomes" id="UP000241935"/>
    </source>
</evidence>
<dbReference type="GeneID" id="54987672"/>
<dbReference type="GO" id="GO:0003677">
    <property type="term" value="F:DNA binding"/>
    <property type="evidence" value="ECO:0007669"/>
    <property type="project" value="InterPro"/>
</dbReference>